<feature type="domain" description="Dynein heavy chain hydrolytic ATP-binding dynein motor region" evidence="16">
    <location>
        <begin position="1116"/>
        <end position="1443"/>
    </location>
</feature>
<dbReference type="Pfam" id="PF12774">
    <property type="entry name" value="AAA_6"/>
    <property type="match status" value="1"/>
</dbReference>
<dbReference type="InterPro" id="IPR042222">
    <property type="entry name" value="Dynein_2_N"/>
</dbReference>
<evidence type="ECO:0000259" key="15">
    <source>
        <dbReference type="Pfam" id="PF08393"/>
    </source>
</evidence>
<dbReference type="FunFam" id="1.20.58.1120:FF:000007">
    <property type="entry name" value="Dynein heavy chain 4"/>
    <property type="match status" value="1"/>
</dbReference>
<dbReference type="InterPro" id="IPR026983">
    <property type="entry name" value="DHC"/>
</dbReference>
<name>A0AAW1S5C7_9CHLO</name>
<dbReference type="PANTHER" id="PTHR45703">
    <property type="entry name" value="DYNEIN HEAVY CHAIN"/>
    <property type="match status" value="1"/>
</dbReference>
<dbReference type="Gene3D" id="3.20.180.20">
    <property type="entry name" value="Dynein heavy chain, N-terminal domain 2"/>
    <property type="match status" value="1"/>
</dbReference>
<dbReference type="SUPFAM" id="SSF52540">
    <property type="entry name" value="P-loop containing nucleoside triphosphate hydrolases"/>
    <property type="match status" value="3"/>
</dbReference>
<dbReference type="GO" id="GO:0045505">
    <property type="term" value="F:dynein intermediate chain binding"/>
    <property type="evidence" value="ECO:0007669"/>
    <property type="project" value="InterPro"/>
</dbReference>
<dbReference type="GO" id="GO:0007018">
    <property type="term" value="P:microtubule-based movement"/>
    <property type="evidence" value="ECO:0007669"/>
    <property type="project" value="InterPro"/>
</dbReference>
<dbReference type="InterPro" id="IPR043157">
    <property type="entry name" value="Dynein_AAA1S"/>
</dbReference>
<evidence type="ECO:0000256" key="1">
    <source>
        <dbReference type="ARBA" id="ARBA00004138"/>
    </source>
</evidence>
<feature type="region of interest" description="Disordered" evidence="14">
    <location>
        <begin position="1"/>
        <end position="41"/>
    </location>
</feature>
<dbReference type="EMBL" id="JALJOU010000012">
    <property type="protein sequence ID" value="KAK9840827.1"/>
    <property type="molecule type" value="Genomic_DNA"/>
</dbReference>
<accession>A0AAW1S5C7</accession>
<sequence>MRGRPPERRQASPLKHRPGEVNTPPEPALPKAAHEVDKQAQEAVRAVEDTVGLWRKSQVQDTSDGTSYLQLVKALQRNPASDDFVYLRRARRHPADVNPYAFQVVAYVDRDPAEVYTLSARGVTLARPGAAAEFTTLERWLAEAAAFAQLRSRPAFRGFRAWKRFRIWWRTVRLEKIAAAREALEGSLVVQAHHHLRALHELCWALGGLRMHRVDLAQAPSLSMFTAEQATALGAAGATLASFSAATAAVMVAGCAEALQALQGRLDHFAQRQEAAQHARMQPLARAVLGGGEVVGRPDLAAEPAQLQVAPACLLSIEVLLSSDSRSLVFSPSQEAVQKELAALVKSWVEHLAQFKGPGASPELCELLEEEEDFVPTGPPLADLLASDLHQLQAEAVRKALASTFSLADAYKQGFQPLLEEAVLANRSTDIAAMETAYVTFVDSTPAASFAALSWTPAAGSTAGRAPGAGKAAPLPGVPPSLASFCALISRLTEQQRSIAAMKKQEDVGALREVVACQLELDSEAESAGEEVKDILRAAEDPALLSATAESAGCLARLGGLSDRLAASQADAGRAAAHRRALNLPAAPDEALQQCAAAVRLRLQLWRSSATWAAAVASWHSIPFLKLDVPAVDAIVARYEALLQDMVTLKLRQDVERMRAALPVLVAVHNPALRERHWARVQTILGNIFVREELPLGDLLVMGALSAREALAAVSGDASGEAALEELLGRLSARWAGLEIPLVPYQGAKDTWVLGPLEELTTALEDSLVNVSTILSSRYAAGVRADAERMERSLRQLAGLLDEWSGAQRSWLWLDCIFAAPDIQRHMPHEAKAFSAVDRQLRATNRAASGNANALHTAMAPGLLLSLQRHNGTLEKIGRNLEDYLETKRQAFPRFYFLSNQELLDILAQSKSAEAVQPHVRKCFEGVRRLEFGEGASEVVALVSGEGERIMLAKPVKARGGVESWLGGVEAAMGVTLRRLCHAAMHTYTPQSRTDWMVGQPAQLAQATAQTMWCADVERALAAPNQPAALAGLGRGCVTQLAELAALVRAELAPVARLSVASLVTLFVHARDVTAAQLREGGSSTEDFSWQAELRYTWSDVTDEILISQVAARFTYGYEYLGASPRLMCTPLVNRCFITLTGALHLKLGGAASGPAGTGKTETCKDLSRALGVNCIVFNCGSNVDYRLLGRFFSGLAQTGAWACFDEFNRIDVEVLSVVAQQLLTLQNALKADLPRLNFEGRSIRLQPTCGVFITMNPGAYHGRTELPDNLKALFRPCSMTIPDYALVAEVILFSEGFEEAQDLAKKVVALYRLASEQLTQQDLYDWGMRALKSVLAIAGGLKRQRGHAAEAGLLVEALTNANLPKLLSGDVALFNNLLADLFPQATHAAPADEVLEAAIHAVLQERGLKTSAALVGKVLQLWQTMQVRFGVCVVGPAASGKSTVIRTLQGALTRLHEDGLASCLIRAAVADTSMGHKWLVFDGPIDCGWIENLNTVLDDNCALCLPNGERIRLNAQTMRLVFEASDLAAASPATVSRCGMIHIPADLISWQPIAATFVERGLPSELLSETRSYIQMLFERFIGRGLVWLRAQSSAEYISSIDASLVATFADLFKSLLAASLAGPASANYTSFGLDELQPLLAHIFAFSSQQQILVPTVDTVRVAFLIEACLDVQRPVLLTGTTGVGKSLVAATALDGLRVRKGALPFGISFSAQTAASDTQAFMESKLEKKRRTKFGAPAGRKIVFFVDDVNMPAQDLFGAQPPVELLRHFQDYKGFYDPSSRASSWLHPAA</sequence>
<evidence type="ECO:0000256" key="11">
    <source>
        <dbReference type="ARBA" id="ARBA00023175"/>
    </source>
</evidence>
<evidence type="ECO:0008006" key="19">
    <source>
        <dbReference type="Google" id="ProtNLM"/>
    </source>
</evidence>
<keyword evidence="13" id="KW-0966">Cell projection</keyword>
<dbReference type="GO" id="GO:0003774">
    <property type="term" value="F:cytoskeletal motor activity"/>
    <property type="evidence" value="ECO:0007669"/>
    <property type="project" value="UniProtKB-ARBA"/>
</dbReference>
<evidence type="ECO:0000256" key="5">
    <source>
        <dbReference type="ARBA" id="ARBA00022701"/>
    </source>
</evidence>
<keyword evidence="8" id="KW-0243">Dynein</keyword>
<evidence type="ECO:0000256" key="4">
    <source>
        <dbReference type="ARBA" id="ARBA00022490"/>
    </source>
</evidence>
<dbReference type="FunFam" id="3.40.50.300:FF:000063">
    <property type="entry name" value="dynein heavy chain 6, axonemal"/>
    <property type="match status" value="1"/>
</dbReference>
<keyword evidence="11" id="KW-0505">Motor protein</keyword>
<dbReference type="Gene3D" id="1.10.8.710">
    <property type="match status" value="1"/>
</dbReference>
<dbReference type="FunFam" id="1.10.8.710:FF:000001">
    <property type="entry name" value="Dynein axonemal heavy chain 2"/>
    <property type="match status" value="1"/>
</dbReference>
<comment type="caution">
    <text evidence="17">The sequence shown here is derived from an EMBL/GenBank/DDBJ whole genome shotgun (WGS) entry which is preliminary data.</text>
</comment>
<keyword evidence="6" id="KW-0547">Nucleotide-binding</keyword>
<comment type="subcellular location">
    <subcellularLocation>
        <location evidence="1">Cell projection</location>
        <location evidence="1">Cilium</location>
    </subcellularLocation>
    <subcellularLocation>
        <location evidence="2">Cytoplasm</location>
        <location evidence="2">Cytoskeleton</location>
    </subcellularLocation>
</comment>
<evidence type="ECO:0000256" key="12">
    <source>
        <dbReference type="ARBA" id="ARBA00023212"/>
    </source>
</evidence>
<dbReference type="Pfam" id="PF12775">
    <property type="entry name" value="AAA_7"/>
    <property type="match status" value="1"/>
</dbReference>
<dbReference type="PANTHER" id="PTHR45703:SF36">
    <property type="entry name" value="DYNEIN HEAVY CHAIN, CYTOPLASMIC"/>
    <property type="match status" value="1"/>
</dbReference>
<dbReference type="Gene3D" id="3.40.50.300">
    <property type="entry name" value="P-loop containing nucleotide triphosphate hydrolases"/>
    <property type="match status" value="4"/>
</dbReference>
<dbReference type="Gene3D" id="1.20.58.1120">
    <property type="match status" value="1"/>
</dbReference>
<protein>
    <recommendedName>
        <fullName evidence="19">Dynein heavy chain</fullName>
    </recommendedName>
</protein>
<proteinExistence type="inferred from homology"/>
<keyword evidence="10" id="KW-0969">Cilium</keyword>
<feature type="domain" description="Dynein heavy chain linker" evidence="15">
    <location>
        <begin position="592"/>
        <end position="983"/>
    </location>
</feature>
<evidence type="ECO:0000313" key="18">
    <source>
        <dbReference type="Proteomes" id="UP001445335"/>
    </source>
</evidence>
<dbReference type="GO" id="GO:0030286">
    <property type="term" value="C:dynein complex"/>
    <property type="evidence" value="ECO:0007669"/>
    <property type="project" value="UniProtKB-KW"/>
</dbReference>
<dbReference type="Gene3D" id="1.20.140.100">
    <property type="entry name" value="Dynein heavy chain, N-terminal domain 2"/>
    <property type="match status" value="1"/>
</dbReference>
<keyword evidence="5" id="KW-0493">Microtubule</keyword>
<feature type="compositionally biased region" description="Basic and acidic residues" evidence="14">
    <location>
        <begin position="1"/>
        <end position="10"/>
    </location>
</feature>
<dbReference type="Proteomes" id="UP001445335">
    <property type="component" value="Unassembled WGS sequence"/>
</dbReference>
<dbReference type="GO" id="GO:0005929">
    <property type="term" value="C:cilium"/>
    <property type="evidence" value="ECO:0007669"/>
    <property type="project" value="UniProtKB-SubCell"/>
</dbReference>
<organism evidence="17 18">
    <name type="scientific">Elliptochloris bilobata</name>
    <dbReference type="NCBI Taxonomy" id="381761"/>
    <lineage>
        <taxon>Eukaryota</taxon>
        <taxon>Viridiplantae</taxon>
        <taxon>Chlorophyta</taxon>
        <taxon>core chlorophytes</taxon>
        <taxon>Trebouxiophyceae</taxon>
        <taxon>Trebouxiophyceae incertae sedis</taxon>
        <taxon>Elliptochloris clade</taxon>
        <taxon>Elliptochloris</taxon>
    </lineage>
</organism>
<feature type="compositionally biased region" description="Basic and acidic residues" evidence="14">
    <location>
        <begin position="32"/>
        <end position="41"/>
    </location>
</feature>
<keyword evidence="18" id="KW-1185">Reference proteome</keyword>
<dbReference type="InterPro" id="IPR042228">
    <property type="entry name" value="Dynein_linker_3"/>
</dbReference>
<keyword evidence="4" id="KW-0963">Cytoplasm</keyword>
<evidence type="ECO:0000256" key="14">
    <source>
        <dbReference type="SAM" id="MobiDB-lite"/>
    </source>
</evidence>
<dbReference type="Pfam" id="PF08393">
    <property type="entry name" value="DHC_N2"/>
    <property type="match status" value="1"/>
</dbReference>
<dbReference type="Gene3D" id="1.10.287.2620">
    <property type="match status" value="1"/>
</dbReference>
<evidence type="ECO:0000313" key="17">
    <source>
        <dbReference type="EMBL" id="KAK9840827.1"/>
    </source>
</evidence>
<keyword evidence="7" id="KW-0067">ATP-binding</keyword>
<dbReference type="GO" id="GO:0051959">
    <property type="term" value="F:dynein light intermediate chain binding"/>
    <property type="evidence" value="ECO:0007669"/>
    <property type="project" value="InterPro"/>
</dbReference>
<evidence type="ECO:0000256" key="10">
    <source>
        <dbReference type="ARBA" id="ARBA00023069"/>
    </source>
</evidence>
<evidence type="ECO:0000256" key="13">
    <source>
        <dbReference type="ARBA" id="ARBA00023273"/>
    </source>
</evidence>
<evidence type="ECO:0000259" key="16">
    <source>
        <dbReference type="Pfam" id="PF12774"/>
    </source>
</evidence>
<reference evidence="17 18" key="1">
    <citation type="journal article" date="2024" name="Nat. Commun.">
        <title>Phylogenomics reveals the evolutionary origins of lichenization in chlorophyte algae.</title>
        <authorList>
            <person name="Puginier C."/>
            <person name="Libourel C."/>
            <person name="Otte J."/>
            <person name="Skaloud P."/>
            <person name="Haon M."/>
            <person name="Grisel S."/>
            <person name="Petersen M."/>
            <person name="Berrin J.G."/>
            <person name="Delaux P.M."/>
            <person name="Dal Grande F."/>
            <person name="Keller J."/>
        </authorList>
    </citation>
    <scope>NUCLEOTIDE SEQUENCE [LARGE SCALE GENOMIC DNA]</scope>
    <source>
        <strain evidence="17 18">SAG 245.80</strain>
    </source>
</reference>
<evidence type="ECO:0000256" key="9">
    <source>
        <dbReference type="ARBA" id="ARBA00023054"/>
    </source>
</evidence>
<dbReference type="InterPro" id="IPR013602">
    <property type="entry name" value="Dynein_heavy_linker"/>
</dbReference>
<comment type="similarity">
    <text evidence="3">Belongs to the dynein heavy chain family.</text>
</comment>
<evidence type="ECO:0000256" key="3">
    <source>
        <dbReference type="ARBA" id="ARBA00008887"/>
    </source>
</evidence>
<dbReference type="GO" id="GO:0005524">
    <property type="term" value="F:ATP binding"/>
    <property type="evidence" value="ECO:0007669"/>
    <property type="project" value="UniProtKB-KW"/>
</dbReference>
<evidence type="ECO:0000256" key="2">
    <source>
        <dbReference type="ARBA" id="ARBA00004245"/>
    </source>
</evidence>
<dbReference type="InterPro" id="IPR035699">
    <property type="entry name" value="AAA_6"/>
</dbReference>
<dbReference type="FunFam" id="3.20.180.20:FF:000003">
    <property type="entry name" value="Dynein heavy chain 12, axonemal"/>
    <property type="match status" value="1"/>
</dbReference>
<evidence type="ECO:0000256" key="8">
    <source>
        <dbReference type="ARBA" id="ARBA00023017"/>
    </source>
</evidence>
<evidence type="ECO:0000256" key="7">
    <source>
        <dbReference type="ARBA" id="ARBA00022840"/>
    </source>
</evidence>
<keyword evidence="9" id="KW-0175">Coiled coil</keyword>
<gene>
    <name evidence="17" type="ORF">WJX81_007516</name>
</gene>
<dbReference type="GO" id="GO:0005874">
    <property type="term" value="C:microtubule"/>
    <property type="evidence" value="ECO:0007669"/>
    <property type="project" value="UniProtKB-KW"/>
</dbReference>
<dbReference type="InterPro" id="IPR027417">
    <property type="entry name" value="P-loop_NTPase"/>
</dbReference>
<evidence type="ECO:0000256" key="6">
    <source>
        <dbReference type="ARBA" id="ARBA00022741"/>
    </source>
</evidence>
<keyword evidence="12" id="KW-0206">Cytoskeleton</keyword>